<evidence type="ECO:0000256" key="7">
    <source>
        <dbReference type="ARBA" id="ARBA00076388"/>
    </source>
</evidence>
<evidence type="ECO:0000256" key="8">
    <source>
        <dbReference type="SAM" id="MobiDB-lite"/>
    </source>
</evidence>
<protein>
    <recommendedName>
        <fullName evidence="7">U three protein 23</fullName>
    </recommendedName>
</protein>
<evidence type="ECO:0000256" key="1">
    <source>
        <dbReference type="ARBA" id="ARBA00004604"/>
    </source>
</evidence>
<dbReference type="PANTHER" id="PTHR12416">
    <property type="entry name" value="RRNA-PROCESSING PROTEIN UTP23 HOMOLOG"/>
    <property type="match status" value="1"/>
</dbReference>
<accession>A0AA39N2Y6</accession>
<dbReference type="InterPro" id="IPR057776">
    <property type="entry name" value="UTP23_sensor"/>
</dbReference>
<evidence type="ECO:0000259" key="9">
    <source>
        <dbReference type="Pfam" id="PF24779"/>
    </source>
</evidence>
<dbReference type="Pfam" id="PF24779">
    <property type="entry name" value="UTP23_sensor"/>
    <property type="match status" value="1"/>
</dbReference>
<dbReference type="Pfam" id="PF04900">
    <property type="entry name" value="Fcf1"/>
    <property type="match status" value="1"/>
</dbReference>
<keyword evidence="4" id="KW-0539">Nucleus</keyword>
<keyword evidence="3" id="KW-0698">rRNA processing</keyword>
<organism evidence="10 11">
    <name type="scientific">Armillaria borealis</name>
    <dbReference type="NCBI Taxonomy" id="47425"/>
    <lineage>
        <taxon>Eukaryota</taxon>
        <taxon>Fungi</taxon>
        <taxon>Dikarya</taxon>
        <taxon>Basidiomycota</taxon>
        <taxon>Agaricomycotina</taxon>
        <taxon>Agaricomycetes</taxon>
        <taxon>Agaricomycetidae</taxon>
        <taxon>Agaricales</taxon>
        <taxon>Marasmiineae</taxon>
        <taxon>Physalacriaceae</taxon>
        <taxon>Armillaria</taxon>
    </lineage>
</organism>
<evidence type="ECO:0000256" key="3">
    <source>
        <dbReference type="ARBA" id="ARBA00022552"/>
    </source>
</evidence>
<comment type="caution">
    <text evidence="10">The sequence shown here is derived from an EMBL/GenBank/DDBJ whole genome shotgun (WGS) entry which is preliminary data.</text>
</comment>
<proteinExistence type="inferred from homology"/>
<comment type="subcellular location">
    <subcellularLocation>
        <location evidence="1">Nucleus</location>
        <location evidence="1">Nucleolus</location>
    </subcellularLocation>
</comment>
<evidence type="ECO:0000256" key="4">
    <source>
        <dbReference type="ARBA" id="ARBA00023242"/>
    </source>
</evidence>
<feature type="domain" description="UTP23 sensor motif region" evidence="9">
    <location>
        <begin position="201"/>
        <end position="219"/>
    </location>
</feature>
<dbReference type="Gene3D" id="3.40.50.1010">
    <property type="entry name" value="5'-nuclease"/>
    <property type="match status" value="1"/>
</dbReference>
<gene>
    <name evidence="10" type="ORF">EV421DRAFT_1697938</name>
</gene>
<feature type="compositionally biased region" description="Acidic residues" evidence="8">
    <location>
        <begin position="250"/>
        <end position="260"/>
    </location>
</feature>
<reference evidence="10" key="1">
    <citation type="submission" date="2023-06" db="EMBL/GenBank/DDBJ databases">
        <authorList>
            <consortium name="Lawrence Berkeley National Laboratory"/>
            <person name="Ahrendt S."/>
            <person name="Sahu N."/>
            <person name="Indic B."/>
            <person name="Wong-Bajracharya J."/>
            <person name="Merenyi Z."/>
            <person name="Ke H.-M."/>
            <person name="Monk M."/>
            <person name="Kocsube S."/>
            <person name="Drula E."/>
            <person name="Lipzen A."/>
            <person name="Balint B."/>
            <person name="Henrissat B."/>
            <person name="Andreopoulos B."/>
            <person name="Martin F.M."/>
            <person name="Harder C.B."/>
            <person name="Rigling D."/>
            <person name="Ford K.L."/>
            <person name="Foster G.D."/>
            <person name="Pangilinan J."/>
            <person name="Papanicolaou A."/>
            <person name="Barry K."/>
            <person name="LaButti K."/>
            <person name="Viragh M."/>
            <person name="Koriabine M."/>
            <person name="Yan M."/>
            <person name="Riley R."/>
            <person name="Champramary S."/>
            <person name="Plett K.L."/>
            <person name="Tsai I.J."/>
            <person name="Slot J."/>
            <person name="Sipos G."/>
            <person name="Plett J."/>
            <person name="Nagy L.G."/>
            <person name="Grigoriev I.V."/>
        </authorList>
    </citation>
    <scope>NUCLEOTIDE SEQUENCE</scope>
    <source>
        <strain evidence="10">FPL87.14</strain>
    </source>
</reference>
<dbReference type="CDD" id="cd09865">
    <property type="entry name" value="PIN_ScUtp23p-like"/>
    <property type="match status" value="1"/>
</dbReference>
<keyword evidence="2" id="KW-0690">Ribosome biogenesis</keyword>
<comment type="function">
    <text evidence="5">Involved in rRNA-processing and ribosome biogenesis.</text>
</comment>
<dbReference type="InterPro" id="IPR006984">
    <property type="entry name" value="Fcf1/UTP23"/>
</dbReference>
<dbReference type="FunFam" id="3.40.50.1010:FF:000006">
    <property type="entry name" value="rRNA-processing protein UTP23 homolog"/>
    <property type="match status" value="1"/>
</dbReference>
<dbReference type="InterPro" id="IPR029060">
    <property type="entry name" value="PIN-like_dom_sf"/>
</dbReference>
<dbReference type="AlphaFoldDB" id="A0AA39N2Y6"/>
<sequence length="285" mass="32328">MRQKRSKTYRKLMALYSMTFGFRQPYQVLIDSEMCKLAADTSIELVKQIGAVLHGEIKPMITQCCIHELYLQGKSRQNAVDLAKTFERRRCNHREPIPGDDCLKSVVGDTNKHRYVIASQSQPLRSKLRSIPAVPLVHINRSVMVLEPPSDTTLASKQKARYILVPHPRLLTADSIQTEEESLHPSAPDIALVGPSSDPPPKKRKGPKGPNPLSVKKKKADNPPTKGKNTSRRTYNDSARLTEKKRKRDEDEDESVDPEPEGAVRSSRKRKRRRKVAEDLHEDKD</sequence>
<dbReference type="SUPFAM" id="SSF88723">
    <property type="entry name" value="PIN domain-like"/>
    <property type="match status" value="1"/>
</dbReference>
<evidence type="ECO:0000313" key="11">
    <source>
        <dbReference type="Proteomes" id="UP001175226"/>
    </source>
</evidence>
<feature type="region of interest" description="Disordered" evidence="8">
    <location>
        <begin position="178"/>
        <end position="285"/>
    </location>
</feature>
<comment type="similarity">
    <text evidence="6">Belongs to the UTP23/FCF1 family. UTP23 subfamily.</text>
</comment>
<feature type="compositionally biased region" description="Basic residues" evidence="8">
    <location>
        <begin position="266"/>
        <end position="275"/>
    </location>
</feature>
<dbReference type="GO" id="GO:0006364">
    <property type="term" value="P:rRNA processing"/>
    <property type="evidence" value="ECO:0007669"/>
    <property type="project" value="UniProtKB-KW"/>
</dbReference>
<evidence type="ECO:0000256" key="6">
    <source>
        <dbReference type="ARBA" id="ARBA00038503"/>
    </source>
</evidence>
<dbReference type="EMBL" id="JAUEPT010000001">
    <property type="protein sequence ID" value="KAK0456241.1"/>
    <property type="molecule type" value="Genomic_DNA"/>
</dbReference>
<keyword evidence="11" id="KW-1185">Reference proteome</keyword>
<name>A0AA39N2Y6_9AGAR</name>
<dbReference type="Proteomes" id="UP001175226">
    <property type="component" value="Unassembled WGS sequence"/>
</dbReference>
<evidence type="ECO:0000256" key="5">
    <source>
        <dbReference type="ARBA" id="ARBA00037300"/>
    </source>
</evidence>
<feature type="compositionally biased region" description="Basic and acidic residues" evidence="8">
    <location>
        <begin position="276"/>
        <end position="285"/>
    </location>
</feature>
<evidence type="ECO:0000256" key="2">
    <source>
        <dbReference type="ARBA" id="ARBA00022517"/>
    </source>
</evidence>
<dbReference type="GO" id="GO:0032040">
    <property type="term" value="C:small-subunit processome"/>
    <property type="evidence" value="ECO:0007669"/>
    <property type="project" value="InterPro"/>
</dbReference>
<evidence type="ECO:0000313" key="10">
    <source>
        <dbReference type="EMBL" id="KAK0456241.1"/>
    </source>
</evidence>